<gene>
    <name evidence="1" type="ORF">AW736_01565</name>
</gene>
<protein>
    <submittedName>
        <fullName evidence="1">Uncharacterized protein</fullName>
    </submittedName>
</protein>
<organism evidence="1 2">
    <name type="scientific">Termitidicoccus mucosus</name>
    <dbReference type="NCBI Taxonomy" id="1184151"/>
    <lineage>
        <taxon>Bacteria</taxon>
        <taxon>Pseudomonadati</taxon>
        <taxon>Verrucomicrobiota</taxon>
        <taxon>Opitutia</taxon>
        <taxon>Opitutales</taxon>
        <taxon>Opitutaceae</taxon>
        <taxon>Termitidicoccus</taxon>
    </lineage>
</organism>
<reference evidence="1 2" key="1">
    <citation type="submission" date="2016-01" db="EMBL/GenBank/DDBJ databases">
        <title>High potential of lignocellulose degradation of a new Verrucomicrobia species.</title>
        <authorList>
            <person name="Wang Y."/>
            <person name="Shi Y."/>
            <person name="Qiu Z."/>
            <person name="Liu S."/>
            <person name="Yang H."/>
        </authorList>
    </citation>
    <scope>NUCLEOTIDE SEQUENCE [LARGE SCALE GENOMIC DNA]</scope>
    <source>
        <strain evidence="1 2">TSB47</strain>
    </source>
</reference>
<accession>A0A178IQQ2</accession>
<evidence type="ECO:0000313" key="2">
    <source>
        <dbReference type="Proteomes" id="UP000078486"/>
    </source>
</evidence>
<evidence type="ECO:0000313" key="1">
    <source>
        <dbReference type="EMBL" id="OAM91755.1"/>
    </source>
</evidence>
<dbReference type="AlphaFoldDB" id="A0A178IQQ2"/>
<dbReference type="EMBL" id="LRRQ01000015">
    <property type="protein sequence ID" value="OAM91755.1"/>
    <property type="molecule type" value="Genomic_DNA"/>
</dbReference>
<proteinExistence type="predicted"/>
<comment type="caution">
    <text evidence="1">The sequence shown here is derived from an EMBL/GenBank/DDBJ whole genome shotgun (WGS) entry which is preliminary data.</text>
</comment>
<keyword evidence="2" id="KW-1185">Reference proteome</keyword>
<sequence>MDKGTERGRQLAAYPHYLPPIMRPLPKGWKIIKPFHGFIEGSKSHNKVTIEDAEYFLRAFAAGEMDDGVGGAFDTPELEECFRKFFHRRAPHIKKTKFVEVGGCRVSESAKALYRLLYWLKEIHVARGNFYKGTLCRLFHPNERWAITVEFWKYELSLRFYVEADDIKRVKPHSPVQCGIPGAHNGEIQSPKAARDYFRLFRRILGRHTMIYPGNNFEV</sequence>
<name>A0A178IQQ2_9BACT</name>
<dbReference type="Proteomes" id="UP000078486">
    <property type="component" value="Unassembled WGS sequence"/>
</dbReference>